<dbReference type="InterPro" id="IPR017871">
    <property type="entry name" value="ABC_transporter-like_CS"/>
</dbReference>
<dbReference type="PROSITE" id="PS00211">
    <property type="entry name" value="ABC_TRANSPORTER_1"/>
    <property type="match status" value="1"/>
</dbReference>
<dbReference type="InterPro" id="IPR003593">
    <property type="entry name" value="AAA+_ATPase"/>
</dbReference>
<keyword evidence="3" id="KW-0547">Nucleotide-binding</keyword>
<evidence type="ECO:0000256" key="1">
    <source>
        <dbReference type="ARBA" id="ARBA00005417"/>
    </source>
</evidence>
<dbReference type="PANTHER" id="PTHR43820">
    <property type="entry name" value="HIGH-AFFINITY BRANCHED-CHAIN AMINO ACID TRANSPORT ATP-BINDING PROTEIN LIVF"/>
    <property type="match status" value="1"/>
</dbReference>
<organism evidence="7 8">
    <name type="scientific">Nitratireductor thuwali</name>
    <dbReference type="NCBI Taxonomy" id="2267699"/>
    <lineage>
        <taxon>Bacteria</taxon>
        <taxon>Pseudomonadati</taxon>
        <taxon>Pseudomonadota</taxon>
        <taxon>Alphaproteobacteria</taxon>
        <taxon>Hyphomicrobiales</taxon>
        <taxon>Phyllobacteriaceae</taxon>
        <taxon>Nitratireductor</taxon>
    </lineage>
</organism>
<geneLocation type="plasmid" evidence="7 8">
    <name>p1536_1</name>
</geneLocation>
<gene>
    <name evidence="7" type="primary">livF_11</name>
    <name evidence="7" type="ORF">NTH_04264</name>
</gene>
<dbReference type="Pfam" id="PF00005">
    <property type="entry name" value="ABC_tran"/>
    <property type="match status" value="1"/>
</dbReference>
<proteinExistence type="inferred from homology"/>
<comment type="similarity">
    <text evidence="1">Belongs to the ABC transporter superfamily.</text>
</comment>
<dbReference type="PANTHER" id="PTHR43820:SF4">
    <property type="entry name" value="HIGH-AFFINITY BRANCHED-CHAIN AMINO ACID TRANSPORT ATP-BINDING PROTEIN LIVF"/>
    <property type="match status" value="1"/>
</dbReference>
<sequence length="240" mass="25531">MLEIRDLNVFRGATHVLKGVSFQVREGELAALIGANGAGKSTTLLALSGLLRPRSGTAILRSGGKEFDLTRLASEKIVRAGLIHCPEGRQIFQSLSVAENLAMGAYAQRDKVRIRETLDEVHSLFPILAERAGLAAGSLSGGEQMMLAIGRALLARPRMLLLDEPSLGLAPQVVEKIFDVIARLKSTGVTILLIEQNAAMALEVADAAHVMENGRIVLSGTGAELASNDRVRQSYLGIAA</sequence>
<feature type="domain" description="ABC transporter" evidence="6">
    <location>
        <begin position="2"/>
        <end position="238"/>
    </location>
</feature>
<evidence type="ECO:0000256" key="4">
    <source>
        <dbReference type="ARBA" id="ARBA00022840"/>
    </source>
</evidence>
<dbReference type="InterPro" id="IPR027417">
    <property type="entry name" value="P-loop_NTPase"/>
</dbReference>
<dbReference type="EMBL" id="CP030942">
    <property type="protein sequence ID" value="UUP19750.1"/>
    <property type="molecule type" value="Genomic_DNA"/>
</dbReference>
<dbReference type="SMART" id="SM00382">
    <property type="entry name" value="AAA"/>
    <property type="match status" value="1"/>
</dbReference>
<dbReference type="InterPro" id="IPR003439">
    <property type="entry name" value="ABC_transporter-like_ATP-bd"/>
</dbReference>
<dbReference type="SUPFAM" id="SSF52540">
    <property type="entry name" value="P-loop containing nucleoside triphosphate hydrolases"/>
    <property type="match status" value="1"/>
</dbReference>
<evidence type="ECO:0000256" key="5">
    <source>
        <dbReference type="ARBA" id="ARBA00022970"/>
    </source>
</evidence>
<keyword evidence="5" id="KW-0029">Amino-acid transport</keyword>
<name>A0ABY5MRI3_9HYPH</name>
<dbReference type="InterPro" id="IPR052156">
    <property type="entry name" value="BCAA_Transport_ATP-bd_LivF"/>
</dbReference>
<reference evidence="7 8" key="1">
    <citation type="submission" date="2018-07" db="EMBL/GenBank/DDBJ databases">
        <title>Genome sequence of Nitratireductor thuwali#1536.</title>
        <authorList>
            <person name="Michoud G."/>
            <person name="Merlino G."/>
            <person name="Sefrji F.O."/>
            <person name="Daffonchio D."/>
        </authorList>
    </citation>
    <scope>NUCLEOTIDE SEQUENCE [LARGE SCALE GENOMIC DNA]</scope>
    <source>
        <strain evidence="7 8">Nit1536</strain>
        <plasmid evidence="7 8">p1536_1</plasmid>
    </source>
</reference>
<evidence type="ECO:0000256" key="3">
    <source>
        <dbReference type="ARBA" id="ARBA00022741"/>
    </source>
</evidence>
<keyword evidence="2" id="KW-0813">Transport</keyword>
<dbReference type="RefSeq" id="WP_338532203.1">
    <property type="nucleotide sequence ID" value="NZ_CP030942.1"/>
</dbReference>
<evidence type="ECO:0000313" key="7">
    <source>
        <dbReference type="EMBL" id="UUP19750.1"/>
    </source>
</evidence>
<keyword evidence="8" id="KW-1185">Reference proteome</keyword>
<accession>A0ABY5MRI3</accession>
<evidence type="ECO:0000259" key="6">
    <source>
        <dbReference type="PROSITE" id="PS50893"/>
    </source>
</evidence>
<dbReference type="CDD" id="cd03224">
    <property type="entry name" value="ABC_TM1139_LivF_branched"/>
    <property type="match status" value="1"/>
</dbReference>
<evidence type="ECO:0000313" key="8">
    <source>
        <dbReference type="Proteomes" id="UP001342418"/>
    </source>
</evidence>
<evidence type="ECO:0000256" key="2">
    <source>
        <dbReference type="ARBA" id="ARBA00022448"/>
    </source>
</evidence>
<dbReference type="Proteomes" id="UP001342418">
    <property type="component" value="Plasmid p1536_1"/>
</dbReference>
<dbReference type="PROSITE" id="PS50893">
    <property type="entry name" value="ABC_TRANSPORTER_2"/>
    <property type="match status" value="1"/>
</dbReference>
<protein>
    <submittedName>
        <fullName evidence="7">High-affinity branched-chain amino acid transport ATP-binding protein LivF</fullName>
    </submittedName>
</protein>
<dbReference type="Gene3D" id="3.40.50.300">
    <property type="entry name" value="P-loop containing nucleotide triphosphate hydrolases"/>
    <property type="match status" value="1"/>
</dbReference>
<dbReference type="GO" id="GO:0005524">
    <property type="term" value="F:ATP binding"/>
    <property type="evidence" value="ECO:0007669"/>
    <property type="project" value="UniProtKB-KW"/>
</dbReference>
<keyword evidence="7" id="KW-0614">Plasmid</keyword>
<keyword evidence="4 7" id="KW-0067">ATP-binding</keyword>